<dbReference type="EMBL" id="BGPR01028079">
    <property type="protein sequence ID" value="GBN99002.1"/>
    <property type="molecule type" value="Genomic_DNA"/>
</dbReference>
<dbReference type="Proteomes" id="UP000499080">
    <property type="component" value="Unassembled WGS sequence"/>
</dbReference>
<protein>
    <recommendedName>
        <fullName evidence="3">Reverse transcriptase domain-containing protein</fullName>
    </recommendedName>
</protein>
<dbReference type="OrthoDB" id="6433533at2759"/>
<dbReference type="AlphaFoldDB" id="A0A4Y2TEG8"/>
<evidence type="ECO:0008006" key="3">
    <source>
        <dbReference type="Google" id="ProtNLM"/>
    </source>
</evidence>
<proteinExistence type="predicted"/>
<comment type="caution">
    <text evidence="1">The sequence shown here is derived from an EMBL/GenBank/DDBJ whole genome shotgun (WGS) entry which is preliminary data.</text>
</comment>
<evidence type="ECO:0000313" key="2">
    <source>
        <dbReference type="Proteomes" id="UP000499080"/>
    </source>
</evidence>
<name>A0A4Y2TEG8_ARAVE</name>
<reference evidence="1 2" key="1">
    <citation type="journal article" date="2019" name="Sci. Rep.">
        <title>Orb-weaving spider Araneus ventricosus genome elucidates the spidroin gene catalogue.</title>
        <authorList>
            <person name="Kono N."/>
            <person name="Nakamura H."/>
            <person name="Ohtoshi R."/>
            <person name="Moran D.A.P."/>
            <person name="Shinohara A."/>
            <person name="Yoshida Y."/>
            <person name="Fujiwara M."/>
            <person name="Mori M."/>
            <person name="Tomita M."/>
            <person name="Arakawa K."/>
        </authorList>
    </citation>
    <scope>NUCLEOTIDE SEQUENCE [LARGE SCALE GENOMIC DNA]</scope>
</reference>
<sequence>MVRSPKITGNGYKINRVKSFTYILIYVDDRLNWLEHINKQGEKAIKMQQNLKRIAGDNWGISQIHRWTFYETVIERMLAHGSSSLVSKSNIQNEEETFFDSKAIPTPYTGSLSHHPNGSVINYTRHPTPTHAIRVLSQVYVNLSPKNPSSPYHYSYTTARSGQQTGSLILQNI</sequence>
<evidence type="ECO:0000313" key="1">
    <source>
        <dbReference type="EMBL" id="GBN99002.1"/>
    </source>
</evidence>
<accession>A0A4Y2TEG8</accession>
<gene>
    <name evidence="1" type="ORF">AVEN_79560_1</name>
</gene>
<organism evidence="1 2">
    <name type="scientific">Araneus ventricosus</name>
    <name type="common">Orbweaver spider</name>
    <name type="synonym">Epeira ventricosa</name>
    <dbReference type="NCBI Taxonomy" id="182803"/>
    <lineage>
        <taxon>Eukaryota</taxon>
        <taxon>Metazoa</taxon>
        <taxon>Ecdysozoa</taxon>
        <taxon>Arthropoda</taxon>
        <taxon>Chelicerata</taxon>
        <taxon>Arachnida</taxon>
        <taxon>Araneae</taxon>
        <taxon>Araneomorphae</taxon>
        <taxon>Entelegynae</taxon>
        <taxon>Araneoidea</taxon>
        <taxon>Araneidae</taxon>
        <taxon>Araneus</taxon>
    </lineage>
</organism>
<keyword evidence="2" id="KW-1185">Reference proteome</keyword>